<name>A0A6I4WN15_9ACTN</name>
<comment type="caution">
    <text evidence="1">The sequence shown here is derived from an EMBL/GenBank/DDBJ whole genome shotgun (WGS) entry which is preliminary data.</text>
</comment>
<organism evidence="1 2">
    <name type="scientific">Actinomadura rayongensis</name>
    <dbReference type="NCBI Taxonomy" id="1429076"/>
    <lineage>
        <taxon>Bacteria</taxon>
        <taxon>Bacillati</taxon>
        <taxon>Actinomycetota</taxon>
        <taxon>Actinomycetes</taxon>
        <taxon>Streptosporangiales</taxon>
        <taxon>Thermomonosporaceae</taxon>
        <taxon>Actinomadura</taxon>
    </lineage>
</organism>
<sequence length="135" mass="14498">MTVTVELLDQPPPLSTGSWKDVVDINVPAPAGELRVTGLTAETDAEHLLPALSHAGPGTYRLRVHARGRDTDPAASENYDWDAVEEDVVDDYDDAEDQTDPADEFLIAVWPASHAPPVSHKLTGVYGAELRGASL</sequence>
<gene>
    <name evidence="1" type="ORF">GQ466_30385</name>
</gene>
<protein>
    <submittedName>
        <fullName evidence="1">Uncharacterized protein</fullName>
    </submittedName>
</protein>
<accession>A0A6I4WN15</accession>
<reference evidence="1 2" key="1">
    <citation type="submission" date="2019-12" db="EMBL/GenBank/DDBJ databases">
        <title>Nocardia macrotermitis sp. nov. and Nocardia aurantia sp. nov., isolated from the gut of the fungus growing-termite Macrotermes natalensis.</title>
        <authorList>
            <person name="Christine B."/>
            <person name="Rene B."/>
        </authorList>
    </citation>
    <scope>NUCLEOTIDE SEQUENCE [LARGE SCALE GENOMIC DNA]</scope>
    <source>
        <strain evidence="1 2">DSM 102126</strain>
    </source>
</reference>
<evidence type="ECO:0000313" key="2">
    <source>
        <dbReference type="Proteomes" id="UP000431901"/>
    </source>
</evidence>
<dbReference type="EMBL" id="WUTW01000013">
    <property type="protein sequence ID" value="MXQ68334.1"/>
    <property type="molecule type" value="Genomic_DNA"/>
</dbReference>
<proteinExistence type="predicted"/>
<keyword evidence="2" id="KW-1185">Reference proteome</keyword>
<dbReference type="AlphaFoldDB" id="A0A6I4WN15"/>
<dbReference type="Proteomes" id="UP000431901">
    <property type="component" value="Unassembled WGS sequence"/>
</dbReference>
<dbReference type="RefSeq" id="WP_161106524.1">
    <property type="nucleotide sequence ID" value="NZ_JBHLYI010000019.1"/>
</dbReference>
<dbReference type="OrthoDB" id="4485313at2"/>
<evidence type="ECO:0000313" key="1">
    <source>
        <dbReference type="EMBL" id="MXQ68334.1"/>
    </source>
</evidence>